<name>A0ACC1NF07_9HYPO</name>
<gene>
    <name evidence="1" type="ORF">NQ176_g4256</name>
</gene>
<keyword evidence="2" id="KW-1185">Reference proteome</keyword>
<dbReference type="Proteomes" id="UP001143910">
    <property type="component" value="Unassembled WGS sequence"/>
</dbReference>
<comment type="caution">
    <text evidence="1">The sequence shown here is derived from an EMBL/GenBank/DDBJ whole genome shotgun (WGS) entry which is preliminary data.</text>
</comment>
<proteinExistence type="predicted"/>
<dbReference type="EMBL" id="JANJQO010000452">
    <property type="protein sequence ID" value="KAJ2977639.1"/>
    <property type="molecule type" value="Genomic_DNA"/>
</dbReference>
<reference evidence="1" key="1">
    <citation type="submission" date="2022-08" db="EMBL/GenBank/DDBJ databases">
        <title>Genome Sequence of Lecanicillium fungicola.</title>
        <authorList>
            <person name="Buettner E."/>
        </authorList>
    </citation>
    <scope>NUCLEOTIDE SEQUENCE</scope>
    <source>
        <strain evidence="1">Babe33</strain>
    </source>
</reference>
<protein>
    <submittedName>
        <fullName evidence="1">Uncharacterized protein</fullName>
    </submittedName>
</protein>
<evidence type="ECO:0000313" key="2">
    <source>
        <dbReference type="Proteomes" id="UP001143910"/>
    </source>
</evidence>
<sequence length="396" mass="42791">MDKSVASVDTDANCNVACTGRLNVNCGGAAAVHIYTSQADPFKRLIPSTVAYYDDFSRGMTQWTSSDGTFTVDDTGGLLAASSDGGKSLLRTSYSDFSYEVDISFPSANAGDAGVIFRVGNVGTGEDMYQGYYAGFGTSGNIYVGRISNGWNGLGSSTTTVQTGQPHHLKVRAIKAVIDVFVDDMSQPRLSVTDGTYPSGMNGVRVFRTDAIFDNVQLLPLQFFENFSQQNMDSWIIYDGNFDASTGIAIAQLPDSDSGKAVVDGYLFTDFSFEADITITNNGGDAGLIFRVSSPQPGVNSFNGYYAGFTNSFITIGSVDSTTGWNELAWQFLSEFDASKTYRFKVQAKGTAISVFFDDMVVPKLKVDDSTYGTGMNGIRTHQTYATFDNIEIYTM</sequence>
<accession>A0ACC1NF07</accession>
<evidence type="ECO:0000313" key="1">
    <source>
        <dbReference type="EMBL" id="KAJ2977639.1"/>
    </source>
</evidence>
<organism evidence="1 2">
    <name type="scientific">Zarea fungicola</name>
    <dbReference type="NCBI Taxonomy" id="93591"/>
    <lineage>
        <taxon>Eukaryota</taxon>
        <taxon>Fungi</taxon>
        <taxon>Dikarya</taxon>
        <taxon>Ascomycota</taxon>
        <taxon>Pezizomycotina</taxon>
        <taxon>Sordariomycetes</taxon>
        <taxon>Hypocreomycetidae</taxon>
        <taxon>Hypocreales</taxon>
        <taxon>Cordycipitaceae</taxon>
        <taxon>Zarea</taxon>
    </lineage>
</organism>